<comment type="caution">
    <text evidence="3">The sequence shown here is derived from an EMBL/GenBank/DDBJ whole genome shotgun (WGS) entry which is preliminary data.</text>
</comment>
<dbReference type="PANTHER" id="PTHR46825:SF7">
    <property type="entry name" value="D-ALANYL-D-ALANINE CARBOXYPEPTIDASE"/>
    <property type="match status" value="1"/>
</dbReference>
<accession>A0ABT0YXC9</accession>
<sequence length="387" mass="44136">MKAYLNYSIFLLLCMMSHLVQSQAADSREQIVNEIQWQLDSLQQTRKFPGATFAVIFPNEEIIKLSTGIADSLHHQKMRPEHRMLSGSNGKTLFIAAILALHEEGLFDLDDRIAKYISDEEWFEELPNSSSITMRMLMNHTSGLEEYYTLGDFMEILKNDPDRAWEPLENISYVLGKDPLFSAGEDWGYADTNYLLLGYIVEKISGKDLYQVVKDKVIRPYELNKTAPSIRRYFDALAVGYSGSFSPFPFEGAIAKDGKLVFNPQFEWTGGGFVSNVKDLATWAKGFYYFYGVSPKTRKEIREGVPAKTGTGHLYGLGVQIRPSEYGYSYGHSGWFPGYLTDAIYIPELDLALSIQFNTDDFKILKESPYSYLMRFAEVIAERYEGF</sequence>
<dbReference type="EMBL" id="JAMSCK010000001">
    <property type="protein sequence ID" value="MCM8567984.1"/>
    <property type="molecule type" value="Genomic_DNA"/>
</dbReference>
<organism evidence="3 4">
    <name type="scientific">Gramella jeungdoensis</name>
    <dbReference type="NCBI Taxonomy" id="708091"/>
    <lineage>
        <taxon>Bacteria</taxon>
        <taxon>Pseudomonadati</taxon>
        <taxon>Bacteroidota</taxon>
        <taxon>Flavobacteriia</taxon>
        <taxon>Flavobacteriales</taxon>
        <taxon>Flavobacteriaceae</taxon>
        <taxon>Christiangramia</taxon>
    </lineage>
</organism>
<dbReference type="PANTHER" id="PTHR46825">
    <property type="entry name" value="D-ALANYL-D-ALANINE-CARBOXYPEPTIDASE/ENDOPEPTIDASE AMPH"/>
    <property type="match status" value="1"/>
</dbReference>
<feature type="chain" id="PRO_5046780864" evidence="1">
    <location>
        <begin position="25"/>
        <end position="387"/>
    </location>
</feature>
<evidence type="ECO:0000256" key="1">
    <source>
        <dbReference type="SAM" id="SignalP"/>
    </source>
</evidence>
<evidence type="ECO:0000313" key="4">
    <source>
        <dbReference type="Proteomes" id="UP001155077"/>
    </source>
</evidence>
<evidence type="ECO:0000313" key="3">
    <source>
        <dbReference type="EMBL" id="MCM8567984.1"/>
    </source>
</evidence>
<dbReference type="Pfam" id="PF00144">
    <property type="entry name" value="Beta-lactamase"/>
    <property type="match status" value="1"/>
</dbReference>
<dbReference type="InterPro" id="IPR012338">
    <property type="entry name" value="Beta-lactam/transpept-like"/>
</dbReference>
<feature type="domain" description="Beta-lactamase-related" evidence="2">
    <location>
        <begin position="42"/>
        <end position="361"/>
    </location>
</feature>
<keyword evidence="4" id="KW-1185">Reference proteome</keyword>
<protein>
    <submittedName>
        <fullName evidence="3">Beta-lactamase family protein</fullName>
    </submittedName>
</protein>
<dbReference type="InterPro" id="IPR001466">
    <property type="entry name" value="Beta-lactam-related"/>
</dbReference>
<keyword evidence="1" id="KW-0732">Signal</keyword>
<dbReference type="SUPFAM" id="SSF56601">
    <property type="entry name" value="beta-lactamase/transpeptidase-like"/>
    <property type="match status" value="1"/>
</dbReference>
<dbReference type="Proteomes" id="UP001155077">
    <property type="component" value="Unassembled WGS sequence"/>
</dbReference>
<gene>
    <name evidence="3" type="ORF">NE848_01215</name>
</gene>
<dbReference type="RefSeq" id="WP_252110394.1">
    <property type="nucleotide sequence ID" value="NZ_JAMSCK010000001.1"/>
</dbReference>
<dbReference type="InterPro" id="IPR050491">
    <property type="entry name" value="AmpC-like"/>
</dbReference>
<name>A0ABT0YXC9_9FLAO</name>
<proteinExistence type="predicted"/>
<feature type="signal peptide" evidence="1">
    <location>
        <begin position="1"/>
        <end position="24"/>
    </location>
</feature>
<dbReference type="Gene3D" id="3.40.710.10">
    <property type="entry name" value="DD-peptidase/beta-lactamase superfamily"/>
    <property type="match status" value="1"/>
</dbReference>
<evidence type="ECO:0000259" key="2">
    <source>
        <dbReference type="Pfam" id="PF00144"/>
    </source>
</evidence>
<reference evidence="3" key="1">
    <citation type="submission" date="2022-06" db="EMBL/GenBank/DDBJ databases">
        <title>Gramella sediminis sp. nov., isolated from deep-sea sediment of the Indian Ocean.</title>
        <authorList>
            <person name="Yang L."/>
        </authorList>
    </citation>
    <scope>NUCLEOTIDE SEQUENCE</scope>
    <source>
        <strain evidence="3">HMD3159</strain>
    </source>
</reference>